<dbReference type="AlphaFoldDB" id="A0A0P0HRZ2"/>
<evidence type="ECO:0000256" key="2">
    <source>
        <dbReference type="SAM" id="Phobius"/>
    </source>
</evidence>
<gene>
    <name evidence="4" type="primary">orf182</name>
</gene>
<keyword evidence="1" id="KW-0175">Coiled coil</keyword>
<feature type="coiled-coil region" evidence="1">
    <location>
        <begin position="22"/>
        <end position="78"/>
    </location>
</feature>
<dbReference type="RefSeq" id="YP_009178773.1">
    <property type="nucleotide sequence ID" value="NC_028331.1"/>
</dbReference>
<dbReference type="EMBL" id="KT893456">
    <property type="protein sequence ID" value="ALJ78485.1"/>
    <property type="molecule type" value="Genomic_DNA"/>
</dbReference>
<evidence type="ECO:0000256" key="1">
    <source>
        <dbReference type="SAM" id="Coils"/>
    </source>
</evidence>
<accession>A0A0P0HRZ2</accession>
<feature type="transmembrane region" description="Helical" evidence="2">
    <location>
        <begin position="96"/>
        <end position="114"/>
    </location>
</feature>
<dbReference type="EMBL" id="KT893455">
    <property type="protein sequence ID" value="ALJ78438.1"/>
    <property type="molecule type" value="Genomic_DNA"/>
</dbReference>
<reference evidence="4" key="1">
    <citation type="journal article" date="2015" name="Mol. Plant Microbe Interact.">
        <title>Genome Sequence and Architecture of the Tobacco Downy Mildew Pathogen Peronospora tabacina.</title>
        <authorList>
            <person name="Derevnina L."/>
            <person name="Reyes-Chin Wo S."/>
            <person name="Martin F."/>
            <person name="Wood K."/>
            <person name="Froenicke L."/>
            <person name="Spring O."/>
            <person name="Michelmore R.W."/>
        </authorList>
    </citation>
    <scope>NUCLEOTIDE SEQUENCE</scope>
    <source>
        <strain evidence="3">968-J2</strain>
        <strain evidence="4">968-S-26</strain>
    </source>
</reference>
<keyword evidence="2" id="KW-0812">Transmembrane</keyword>
<keyword evidence="2" id="KW-1133">Transmembrane helix</keyword>
<organism evidence="4">
    <name type="scientific">Peronospora tabacina</name>
    <dbReference type="NCBI Taxonomy" id="230439"/>
    <lineage>
        <taxon>Eukaryota</taxon>
        <taxon>Sar</taxon>
        <taxon>Stramenopiles</taxon>
        <taxon>Oomycota</taxon>
        <taxon>Peronosporomycetes</taxon>
        <taxon>Peronosporales</taxon>
        <taxon>Peronosporaceae</taxon>
        <taxon>Peronospora</taxon>
    </lineage>
</organism>
<keyword evidence="4" id="KW-0496">Mitochondrion</keyword>
<geneLocation type="mitochondrion" evidence="4"/>
<evidence type="ECO:0000313" key="3">
    <source>
        <dbReference type="EMBL" id="ALJ78438.1"/>
    </source>
</evidence>
<evidence type="ECO:0000313" key="4">
    <source>
        <dbReference type="EMBL" id="ALJ78485.1"/>
    </source>
</evidence>
<keyword evidence="2" id="KW-0472">Membrane</keyword>
<proteinExistence type="predicted"/>
<protein>
    <submittedName>
        <fullName evidence="4">Orf182</fullName>
    </submittedName>
</protein>
<name>A0A0P0HRZ2_9STRA</name>
<sequence length="182" mass="21544">MLKYIKLVLRGFLELDNDYESLVEIQDQIIDQLNKLEKLEIQNQELILESKKENQELILESKKENQELILESKKENQELILDHKKKSYYDYLTLKNAIYLLLFFGFIGGGFWLYNAECVNEMIMEYHKIILSSFKELNANSINLNRQELKLLLEIRKLLLKKGTNENSPPVSPDLEKFVDDE</sequence>